<evidence type="ECO:0000256" key="7">
    <source>
        <dbReference type="ARBA" id="ARBA00022825"/>
    </source>
</evidence>
<evidence type="ECO:0000313" key="16">
    <source>
        <dbReference type="Proteomes" id="UP000053573"/>
    </source>
</evidence>
<dbReference type="Proteomes" id="UP000053573">
    <property type="component" value="Unassembled WGS sequence"/>
</dbReference>
<dbReference type="PANTHER" id="PTHR43806">
    <property type="entry name" value="PEPTIDASE S8"/>
    <property type="match status" value="1"/>
</dbReference>
<name>A0A0H1BJJ6_9EURO</name>
<accession>A0A0H1BJJ6</accession>
<dbReference type="InterPro" id="IPR015500">
    <property type="entry name" value="Peptidase_S8_subtilisin-rel"/>
</dbReference>
<keyword evidence="3" id="KW-0964">Secreted</keyword>
<dbReference type="PANTHER" id="PTHR43806:SF11">
    <property type="entry name" value="CEREVISIN-RELATED"/>
    <property type="match status" value="1"/>
</dbReference>
<feature type="domain" description="Peptidase S8/S53" evidence="13">
    <location>
        <begin position="562"/>
        <end position="621"/>
    </location>
</feature>
<dbReference type="InterPro" id="IPR000209">
    <property type="entry name" value="Peptidase_S8/S53_dom"/>
</dbReference>
<protein>
    <recommendedName>
        <fullName evidence="17">Peptidase S8/S53 domain-containing protein</fullName>
    </recommendedName>
</protein>
<keyword evidence="8" id="KW-0843">Virulence</keyword>
<sequence length="821" mass="92287">MEPHFRLYQCDEFRLIQALVERLEGKHTLGPSSLQDTRNHWVFECELRRTLRCVQLRDQNLEFPAPAFTKVKEAFGILCQLLDQLVKPEICWSYAIHDPPEYPNLSALKRYLENPTPRRYFDMASGTNQTLFSLPQNADELHTNVTRLIKANDQLDLMLNSPSTLPSDVPLRVPYQDTTTRDHAAIVLNTLFQGFQCKNHKVMLGLGDHYNPLTGRERTHLWLSRCSNSRPWQEALYDSQEDGNLFDCSKHICNQLQEDSNEAKLLGLTIRGGDVFGTWNSPPSEKFSADPSSSISLAQLIRKKPHNKLILRSHRRDFALQLGYRLLDFFDAEWDSKNLHLIESAGSVDQGVLLYLTFSSGLPASRELLKFETGHPVLVSFAKILLEIHTGKTTSITTKATIAIRKLIYENVVSNLEFALKVGPSTRKRSRSESPVPNSTIDSETRSSRARDQSTSTNTPLAHPSIQLDANGDSEGELVAPQRKKRLAHSRGEQVLNRTSSGLPERSRNCSSASLIHFYGEASEISLHSNLREESARRMKCLTSIRDELLLSKTPHEDIETVRIAIIDTGIDTSHPYISTGYGPNGDEPASVQFHDFSEEASSIPVDEDGHGTFIAGIILQLMPNAIKCAVEWGADIMSMSFGFYRTTDKLHDAINFAINKQIIVLAAVGNSGNHQQWQYPANEDRVFKIFATDHLGYKVKSCPPLGDNRYSFGALGSDIESIWPLRIEPPAISARSKIGDPWTRMSGSSFSTPVAAAIVAIIFQFYYEYPTVMDVGEKLTGCKTIAAQQPRSREVERQIWQSRFGTLFRTQNKRGCHPPS</sequence>
<dbReference type="InterPro" id="IPR056002">
    <property type="entry name" value="DUF7580"/>
</dbReference>
<keyword evidence="7" id="KW-0720">Serine protease</keyword>
<keyword evidence="9" id="KW-0865">Zymogen</keyword>
<evidence type="ECO:0000256" key="9">
    <source>
        <dbReference type="ARBA" id="ARBA00023145"/>
    </source>
</evidence>
<dbReference type="GO" id="GO:0006508">
    <property type="term" value="P:proteolysis"/>
    <property type="evidence" value="ECO:0007669"/>
    <property type="project" value="UniProtKB-KW"/>
</dbReference>
<dbReference type="PROSITE" id="PS51892">
    <property type="entry name" value="SUBTILASE"/>
    <property type="match status" value="1"/>
</dbReference>
<evidence type="ECO:0000259" key="13">
    <source>
        <dbReference type="Pfam" id="PF00082"/>
    </source>
</evidence>
<organism evidence="15 16">
    <name type="scientific">Blastomyces silverae</name>
    <dbReference type="NCBI Taxonomy" id="2060906"/>
    <lineage>
        <taxon>Eukaryota</taxon>
        <taxon>Fungi</taxon>
        <taxon>Dikarya</taxon>
        <taxon>Ascomycota</taxon>
        <taxon>Pezizomycotina</taxon>
        <taxon>Eurotiomycetes</taxon>
        <taxon>Eurotiomycetidae</taxon>
        <taxon>Onygenales</taxon>
        <taxon>Ajellomycetaceae</taxon>
        <taxon>Blastomyces</taxon>
    </lineage>
</organism>
<gene>
    <name evidence="15" type="ORF">EMPG_13295</name>
</gene>
<dbReference type="GO" id="GO:0004252">
    <property type="term" value="F:serine-type endopeptidase activity"/>
    <property type="evidence" value="ECO:0007669"/>
    <property type="project" value="InterPro"/>
</dbReference>
<dbReference type="InterPro" id="IPR050131">
    <property type="entry name" value="Peptidase_S8_subtilisin-like"/>
</dbReference>
<dbReference type="Gene3D" id="3.40.50.200">
    <property type="entry name" value="Peptidase S8/S53 domain"/>
    <property type="match status" value="1"/>
</dbReference>
<evidence type="ECO:0000256" key="10">
    <source>
        <dbReference type="ARBA" id="ARBA00023180"/>
    </source>
</evidence>
<comment type="caution">
    <text evidence="11">Lacks conserved residue(s) required for the propagation of feature annotation.</text>
</comment>
<reference evidence="16" key="1">
    <citation type="journal article" date="2015" name="PLoS Genet.">
        <title>The dynamic genome and transcriptome of the human fungal pathogen Blastomyces and close relative Emmonsia.</title>
        <authorList>
            <person name="Munoz J.F."/>
            <person name="Gauthier G.M."/>
            <person name="Desjardins C.A."/>
            <person name="Gallo J.E."/>
            <person name="Holder J."/>
            <person name="Sullivan T.D."/>
            <person name="Marty A.J."/>
            <person name="Carmen J.C."/>
            <person name="Chen Z."/>
            <person name="Ding L."/>
            <person name="Gujja S."/>
            <person name="Magrini V."/>
            <person name="Misas E."/>
            <person name="Mitreva M."/>
            <person name="Priest M."/>
            <person name="Saif S."/>
            <person name="Whiston E.A."/>
            <person name="Young S."/>
            <person name="Zeng Q."/>
            <person name="Goldman W.E."/>
            <person name="Mardis E.R."/>
            <person name="Taylor J.W."/>
            <person name="McEwen J.G."/>
            <person name="Clay O.K."/>
            <person name="Klein B.S."/>
            <person name="Cuomo C.A."/>
        </authorList>
    </citation>
    <scope>NUCLEOTIDE SEQUENCE [LARGE SCALE GENOMIC DNA]</scope>
    <source>
        <strain evidence="16">UAMH 139</strain>
    </source>
</reference>
<evidence type="ECO:0000256" key="8">
    <source>
        <dbReference type="ARBA" id="ARBA00023026"/>
    </source>
</evidence>
<dbReference type="STRING" id="2060906.A0A0H1BJJ6"/>
<evidence type="ECO:0000256" key="11">
    <source>
        <dbReference type="PROSITE-ProRule" id="PRU01240"/>
    </source>
</evidence>
<dbReference type="CDD" id="cd00306">
    <property type="entry name" value="Peptidases_S8_S53"/>
    <property type="match status" value="1"/>
</dbReference>
<keyword evidence="4" id="KW-0645">Protease</keyword>
<dbReference type="SUPFAM" id="SSF52743">
    <property type="entry name" value="Subtilisin-like"/>
    <property type="match status" value="1"/>
</dbReference>
<dbReference type="OrthoDB" id="4184631at2759"/>
<evidence type="ECO:0000256" key="4">
    <source>
        <dbReference type="ARBA" id="ARBA00022670"/>
    </source>
</evidence>
<evidence type="ECO:0000313" key="15">
    <source>
        <dbReference type="EMBL" id="KLJ11515.1"/>
    </source>
</evidence>
<evidence type="ECO:0000256" key="6">
    <source>
        <dbReference type="ARBA" id="ARBA00022801"/>
    </source>
</evidence>
<evidence type="ECO:0000256" key="3">
    <source>
        <dbReference type="ARBA" id="ARBA00022525"/>
    </source>
</evidence>
<keyword evidence="6" id="KW-0378">Hydrolase</keyword>
<proteinExistence type="inferred from homology"/>
<feature type="compositionally biased region" description="Basic and acidic residues" evidence="12">
    <location>
        <begin position="443"/>
        <end position="452"/>
    </location>
</feature>
<comment type="caution">
    <text evidence="15">The sequence shown here is derived from an EMBL/GenBank/DDBJ whole genome shotgun (WGS) entry which is preliminary data.</text>
</comment>
<dbReference type="AlphaFoldDB" id="A0A0H1BJJ6"/>
<dbReference type="GO" id="GO:0005576">
    <property type="term" value="C:extracellular region"/>
    <property type="evidence" value="ECO:0007669"/>
    <property type="project" value="UniProtKB-SubCell"/>
</dbReference>
<dbReference type="PROSITE" id="PS00136">
    <property type="entry name" value="SUBTILASE_ASP"/>
    <property type="match status" value="1"/>
</dbReference>
<evidence type="ECO:0008006" key="17">
    <source>
        <dbReference type="Google" id="ProtNLM"/>
    </source>
</evidence>
<evidence type="ECO:0000256" key="2">
    <source>
        <dbReference type="ARBA" id="ARBA00011073"/>
    </source>
</evidence>
<evidence type="ECO:0000256" key="12">
    <source>
        <dbReference type="SAM" id="MobiDB-lite"/>
    </source>
</evidence>
<keyword evidence="5" id="KW-0732">Signal</keyword>
<comment type="similarity">
    <text evidence="2 11">Belongs to the peptidase S8 family.</text>
</comment>
<feature type="compositionally biased region" description="Polar residues" evidence="12">
    <location>
        <begin position="433"/>
        <end position="442"/>
    </location>
</feature>
<dbReference type="Pfam" id="PF24476">
    <property type="entry name" value="DUF7580"/>
    <property type="match status" value="1"/>
</dbReference>
<evidence type="ECO:0000259" key="14">
    <source>
        <dbReference type="Pfam" id="PF24476"/>
    </source>
</evidence>
<dbReference type="Pfam" id="PF00082">
    <property type="entry name" value="Peptidase_S8"/>
    <property type="match status" value="2"/>
</dbReference>
<keyword evidence="10" id="KW-0325">Glycoprotein</keyword>
<dbReference type="PRINTS" id="PR00723">
    <property type="entry name" value="SUBTILISIN"/>
</dbReference>
<dbReference type="InterPro" id="IPR036852">
    <property type="entry name" value="Peptidase_S8/S53_dom_sf"/>
</dbReference>
<comment type="subcellular location">
    <subcellularLocation>
        <location evidence="1">Secreted</location>
    </subcellularLocation>
</comment>
<evidence type="ECO:0000256" key="1">
    <source>
        <dbReference type="ARBA" id="ARBA00004613"/>
    </source>
</evidence>
<keyword evidence="16" id="KW-1185">Reference proteome</keyword>
<feature type="region of interest" description="Disordered" evidence="12">
    <location>
        <begin position="424"/>
        <end position="508"/>
    </location>
</feature>
<evidence type="ECO:0000256" key="5">
    <source>
        <dbReference type="ARBA" id="ARBA00022729"/>
    </source>
</evidence>
<feature type="domain" description="DUF7580" evidence="14">
    <location>
        <begin position="175"/>
        <end position="399"/>
    </location>
</feature>
<feature type="domain" description="Peptidase S8/S53" evidence="13">
    <location>
        <begin position="624"/>
        <end position="768"/>
    </location>
</feature>
<dbReference type="InterPro" id="IPR023827">
    <property type="entry name" value="Peptidase_S8_Asp-AS"/>
</dbReference>
<dbReference type="EMBL" id="LDEV01001526">
    <property type="protein sequence ID" value="KLJ11515.1"/>
    <property type="molecule type" value="Genomic_DNA"/>
</dbReference>